<keyword evidence="2 6" id="KW-0812">Transmembrane</keyword>
<dbReference type="Proteomes" id="UP001213623">
    <property type="component" value="Chromosome 8"/>
</dbReference>
<dbReference type="PANTHER" id="PTHR13146">
    <property type="match status" value="1"/>
</dbReference>
<sequence>MTNLKSFQLNKQVRKQCWTWFLIVGMFLTGILNSIVSKWQDMQCIENCEPDSPYPPKEYSQPVWQTLQMFVGEAFCLVLYALGAIYQYYFDVEVIMEDDEDEALLDNQPPASYGSTEAPRQREHHPHRKLLRRTSSVWVQQPRPTANESTFSIMSLANPPPFVAFSIRFFFPALCDIVATTLMNVALLMMPVSFHVMTRGALVLWVGLFSVMFLRHHLHLYQWLSLVMVMGGVVLVGLSSIIVQHEAAPSQWILTLLNVPAHSAVQTLSGVALVLVAQIFSAMQFVWEEKIMHDHRLEPLVVVGLEGLFGMIQILVGMLVLHRYVGSKPSGKGGFFDMRAGFEQTLLIPSVRLSAFLCAASIAMYNSFGLNVTRAVSATARSTIDTFRTLGICAVSVWLGWEVLRPLSGSVQALGFAVLAYGTFLFNGVVSPPRWMLRSRGYEGIA</sequence>
<keyword evidence="8" id="KW-1185">Reference proteome</keyword>
<evidence type="ECO:0000256" key="1">
    <source>
        <dbReference type="ARBA" id="ARBA00004141"/>
    </source>
</evidence>
<evidence type="ECO:0000256" key="6">
    <source>
        <dbReference type="SAM" id="Phobius"/>
    </source>
</evidence>
<dbReference type="EMBL" id="CP119899">
    <property type="protein sequence ID" value="WFD28891.1"/>
    <property type="molecule type" value="Genomic_DNA"/>
</dbReference>
<feature type="transmembrane region" description="Helical" evidence="6">
    <location>
        <begin position="169"/>
        <end position="190"/>
    </location>
</feature>
<accession>A0AAF0EU85</accession>
<feature type="transmembrane region" description="Helical" evidence="6">
    <location>
        <begin position="67"/>
        <end position="86"/>
    </location>
</feature>
<evidence type="ECO:0000256" key="2">
    <source>
        <dbReference type="ARBA" id="ARBA00022692"/>
    </source>
</evidence>
<feature type="transmembrane region" description="Helical" evidence="6">
    <location>
        <begin position="410"/>
        <end position="430"/>
    </location>
</feature>
<name>A0AAF0EU85_9BASI</name>
<dbReference type="GO" id="GO:0015165">
    <property type="term" value="F:pyrimidine nucleotide-sugar transmembrane transporter activity"/>
    <property type="evidence" value="ECO:0007669"/>
    <property type="project" value="InterPro"/>
</dbReference>
<protein>
    <recommendedName>
        <fullName evidence="9">Integral membrane protein</fullName>
    </recommendedName>
</protein>
<feature type="transmembrane region" description="Helical" evidence="6">
    <location>
        <begin position="345"/>
        <end position="365"/>
    </location>
</feature>
<dbReference type="PANTHER" id="PTHR13146:SF0">
    <property type="entry name" value="SOLUTE CARRIER FAMILY 35 MEMBER F6"/>
    <property type="match status" value="1"/>
</dbReference>
<evidence type="ECO:0000256" key="4">
    <source>
        <dbReference type="ARBA" id="ARBA00023136"/>
    </source>
</evidence>
<evidence type="ECO:0000313" key="7">
    <source>
        <dbReference type="EMBL" id="WFD28891.1"/>
    </source>
</evidence>
<dbReference type="InterPro" id="IPR037185">
    <property type="entry name" value="EmrE-like"/>
</dbReference>
<feature type="transmembrane region" description="Helical" evidence="6">
    <location>
        <begin position="17"/>
        <end position="36"/>
    </location>
</feature>
<gene>
    <name evidence="7" type="ORF">MNAN1_003907</name>
</gene>
<evidence type="ECO:0000256" key="3">
    <source>
        <dbReference type="ARBA" id="ARBA00022989"/>
    </source>
</evidence>
<evidence type="ECO:0000313" key="8">
    <source>
        <dbReference type="Proteomes" id="UP001213623"/>
    </source>
</evidence>
<keyword evidence="3 6" id="KW-1133">Transmembrane helix</keyword>
<dbReference type="SUPFAM" id="SSF103481">
    <property type="entry name" value="Multidrug resistance efflux transporter EmrE"/>
    <property type="match status" value="1"/>
</dbReference>
<dbReference type="InterPro" id="IPR007271">
    <property type="entry name" value="Nuc_sug_transpt"/>
</dbReference>
<keyword evidence="4 6" id="KW-0472">Membrane</keyword>
<feature type="transmembrane region" description="Helical" evidence="6">
    <location>
        <begin position="299"/>
        <end position="325"/>
    </location>
</feature>
<dbReference type="GO" id="GO:0000139">
    <property type="term" value="C:Golgi membrane"/>
    <property type="evidence" value="ECO:0007669"/>
    <property type="project" value="InterPro"/>
</dbReference>
<evidence type="ECO:0000256" key="5">
    <source>
        <dbReference type="SAM" id="MobiDB-lite"/>
    </source>
</evidence>
<feature type="transmembrane region" description="Helical" evidence="6">
    <location>
        <begin position="196"/>
        <end position="214"/>
    </location>
</feature>
<comment type="subcellular location">
    <subcellularLocation>
        <location evidence="1">Membrane</location>
        <topology evidence="1">Multi-pass membrane protein</topology>
    </subcellularLocation>
</comment>
<dbReference type="Pfam" id="PF04142">
    <property type="entry name" value="Nuc_sug_transp"/>
    <property type="match status" value="1"/>
</dbReference>
<evidence type="ECO:0008006" key="9">
    <source>
        <dbReference type="Google" id="ProtNLM"/>
    </source>
</evidence>
<feature type="region of interest" description="Disordered" evidence="5">
    <location>
        <begin position="106"/>
        <end position="127"/>
    </location>
</feature>
<organism evidence="7 8">
    <name type="scientific">Malassezia nana</name>
    <dbReference type="NCBI Taxonomy" id="180528"/>
    <lineage>
        <taxon>Eukaryota</taxon>
        <taxon>Fungi</taxon>
        <taxon>Dikarya</taxon>
        <taxon>Basidiomycota</taxon>
        <taxon>Ustilaginomycotina</taxon>
        <taxon>Malasseziomycetes</taxon>
        <taxon>Malasseziales</taxon>
        <taxon>Malasseziaceae</taxon>
        <taxon>Malassezia</taxon>
    </lineage>
</organism>
<proteinExistence type="predicted"/>
<reference evidence="7" key="1">
    <citation type="submission" date="2023-03" db="EMBL/GenBank/DDBJ databases">
        <title>Mating type loci evolution in Malassezia.</title>
        <authorList>
            <person name="Coelho M.A."/>
        </authorList>
    </citation>
    <scope>NUCLEOTIDE SEQUENCE</scope>
    <source>
        <strain evidence="7">CBS 9557</strain>
    </source>
</reference>
<dbReference type="AlphaFoldDB" id="A0AAF0EU85"/>
<feature type="transmembrane region" description="Helical" evidence="6">
    <location>
        <begin position="386"/>
        <end position="404"/>
    </location>
</feature>
<feature type="transmembrane region" description="Helical" evidence="6">
    <location>
        <begin position="263"/>
        <end position="287"/>
    </location>
</feature>
<feature type="transmembrane region" description="Helical" evidence="6">
    <location>
        <begin position="221"/>
        <end position="243"/>
    </location>
</feature>